<keyword evidence="1" id="KW-1133">Transmembrane helix</keyword>
<gene>
    <name evidence="2" type="ORF">CEXT_209701</name>
</gene>
<comment type="caution">
    <text evidence="2">The sequence shown here is derived from an EMBL/GenBank/DDBJ whole genome shotgun (WGS) entry which is preliminary data.</text>
</comment>
<dbReference type="EMBL" id="BPLR01004621">
    <property type="protein sequence ID" value="GIX96250.1"/>
    <property type="molecule type" value="Genomic_DNA"/>
</dbReference>
<feature type="transmembrane region" description="Helical" evidence="1">
    <location>
        <begin position="103"/>
        <end position="122"/>
    </location>
</feature>
<keyword evidence="3" id="KW-1185">Reference proteome</keyword>
<name>A0AAV4PGG1_CAEEX</name>
<accession>A0AAV4PGG1</accession>
<dbReference type="AlphaFoldDB" id="A0AAV4PGG1"/>
<evidence type="ECO:0000256" key="1">
    <source>
        <dbReference type="SAM" id="Phobius"/>
    </source>
</evidence>
<feature type="transmembrane region" description="Helical" evidence="1">
    <location>
        <begin position="77"/>
        <end position="97"/>
    </location>
</feature>
<sequence>MFFVQRLDAAGRSELMGFQCWMHIYGRQIEKPLATQAALWLDSLLDVTSKSFHSNGSEIETLSGAWSTIVIGIYDDLMMIEALLCCWLLVSILWGLLGFSLSLRMVLVIILCRHILPLIFINKRVADFECCRVLLGYFKL</sequence>
<protein>
    <submittedName>
        <fullName evidence="2">Uncharacterized protein</fullName>
    </submittedName>
</protein>
<dbReference type="Proteomes" id="UP001054945">
    <property type="component" value="Unassembled WGS sequence"/>
</dbReference>
<organism evidence="2 3">
    <name type="scientific">Caerostris extrusa</name>
    <name type="common">Bark spider</name>
    <name type="synonym">Caerostris bankana</name>
    <dbReference type="NCBI Taxonomy" id="172846"/>
    <lineage>
        <taxon>Eukaryota</taxon>
        <taxon>Metazoa</taxon>
        <taxon>Ecdysozoa</taxon>
        <taxon>Arthropoda</taxon>
        <taxon>Chelicerata</taxon>
        <taxon>Arachnida</taxon>
        <taxon>Araneae</taxon>
        <taxon>Araneomorphae</taxon>
        <taxon>Entelegynae</taxon>
        <taxon>Araneoidea</taxon>
        <taxon>Araneidae</taxon>
        <taxon>Caerostris</taxon>
    </lineage>
</organism>
<proteinExistence type="predicted"/>
<reference evidence="2 3" key="1">
    <citation type="submission" date="2021-06" db="EMBL/GenBank/DDBJ databases">
        <title>Caerostris extrusa draft genome.</title>
        <authorList>
            <person name="Kono N."/>
            <person name="Arakawa K."/>
        </authorList>
    </citation>
    <scope>NUCLEOTIDE SEQUENCE [LARGE SCALE GENOMIC DNA]</scope>
</reference>
<evidence type="ECO:0000313" key="2">
    <source>
        <dbReference type="EMBL" id="GIX96250.1"/>
    </source>
</evidence>
<keyword evidence="1" id="KW-0812">Transmembrane</keyword>
<evidence type="ECO:0000313" key="3">
    <source>
        <dbReference type="Proteomes" id="UP001054945"/>
    </source>
</evidence>
<keyword evidence="1" id="KW-0472">Membrane</keyword>